<name>A0AAV2FCB5_9ROSI</name>
<sequence length="98" mass="10578">MGARNLSLELERIMAAMEGSLRLEEERSQGSADQTGTEEESVETGLTLGPTKQVGGAGGAQSLANLGPTDLYLYQHQQEALEEDMGRGQKKRKEKGRA</sequence>
<dbReference type="EMBL" id="OZ034819">
    <property type="protein sequence ID" value="CAL1395443.1"/>
    <property type="molecule type" value="Genomic_DNA"/>
</dbReference>
<proteinExistence type="predicted"/>
<evidence type="ECO:0000256" key="1">
    <source>
        <dbReference type="SAM" id="MobiDB-lite"/>
    </source>
</evidence>
<feature type="region of interest" description="Disordered" evidence="1">
    <location>
        <begin position="75"/>
        <end position="98"/>
    </location>
</feature>
<organism evidence="2 3">
    <name type="scientific">Linum trigynum</name>
    <dbReference type="NCBI Taxonomy" id="586398"/>
    <lineage>
        <taxon>Eukaryota</taxon>
        <taxon>Viridiplantae</taxon>
        <taxon>Streptophyta</taxon>
        <taxon>Embryophyta</taxon>
        <taxon>Tracheophyta</taxon>
        <taxon>Spermatophyta</taxon>
        <taxon>Magnoliopsida</taxon>
        <taxon>eudicotyledons</taxon>
        <taxon>Gunneridae</taxon>
        <taxon>Pentapetalae</taxon>
        <taxon>rosids</taxon>
        <taxon>fabids</taxon>
        <taxon>Malpighiales</taxon>
        <taxon>Linaceae</taxon>
        <taxon>Linum</taxon>
    </lineage>
</organism>
<feature type="region of interest" description="Disordered" evidence="1">
    <location>
        <begin position="19"/>
        <end position="62"/>
    </location>
</feature>
<evidence type="ECO:0000313" key="3">
    <source>
        <dbReference type="Proteomes" id="UP001497516"/>
    </source>
</evidence>
<accession>A0AAV2FCB5</accession>
<dbReference type="Proteomes" id="UP001497516">
    <property type="component" value="Chromosome 6"/>
</dbReference>
<reference evidence="2 3" key="1">
    <citation type="submission" date="2024-04" db="EMBL/GenBank/DDBJ databases">
        <authorList>
            <person name="Fracassetti M."/>
        </authorList>
    </citation>
    <scope>NUCLEOTIDE SEQUENCE [LARGE SCALE GENOMIC DNA]</scope>
</reference>
<evidence type="ECO:0000313" key="2">
    <source>
        <dbReference type="EMBL" id="CAL1395443.1"/>
    </source>
</evidence>
<keyword evidence="3" id="KW-1185">Reference proteome</keyword>
<protein>
    <submittedName>
        <fullName evidence="2">Uncharacterized protein</fullName>
    </submittedName>
</protein>
<feature type="compositionally biased region" description="Basic residues" evidence="1">
    <location>
        <begin position="88"/>
        <end position="98"/>
    </location>
</feature>
<gene>
    <name evidence="2" type="ORF">LTRI10_LOCUS35876</name>
</gene>
<dbReference type="AlphaFoldDB" id="A0AAV2FCB5"/>